<dbReference type="SUPFAM" id="SSF141072">
    <property type="entry name" value="CalX-like"/>
    <property type="match status" value="1"/>
</dbReference>
<comment type="caution">
    <text evidence="2">The sequence shown here is derived from an EMBL/GenBank/DDBJ whole genome shotgun (WGS) entry which is preliminary data.</text>
</comment>
<feature type="chain" id="PRO_5009171509" description="Calx-beta domain-containing protein" evidence="1">
    <location>
        <begin position="23"/>
        <end position="429"/>
    </location>
</feature>
<proteinExistence type="predicted"/>
<evidence type="ECO:0008006" key="4">
    <source>
        <dbReference type="Google" id="ProtNLM"/>
    </source>
</evidence>
<evidence type="ECO:0000256" key="1">
    <source>
        <dbReference type="SAM" id="SignalP"/>
    </source>
</evidence>
<dbReference type="RefSeq" id="WP_017041039.1">
    <property type="nucleotide sequence ID" value="NZ_AJYQ02000105.1"/>
</dbReference>
<gene>
    <name evidence="2" type="ORF">A1QO_09895</name>
</gene>
<protein>
    <recommendedName>
        <fullName evidence="4">Calx-beta domain-containing protein</fullName>
    </recommendedName>
</protein>
<dbReference type="AlphaFoldDB" id="A0A1E5BDK0"/>
<evidence type="ECO:0000313" key="2">
    <source>
        <dbReference type="EMBL" id="OEE33255.1"/>
    </source>
</evidence>
<sequence length="429" mass="48220">MLVNKYVYSLFMLSLVATFSSASELKIENIGNFIFGKIDGDLATNFDSNGNFRSLKWLNGNDEVISEKAYYIIENNRDEIRLCIDNHTPSCVSVDDYMTQKSPKDTISNNIASLDVVFLNYDDLAFGVSPVSYSNFSITQGEFSFLYMENIDQDGFVTDNKIDFDYPNSLLVGKPILDSSTSIKTCSIGGYKYGEPTYIEACSDEVIFDKQVSLSITKVSDGLEQGRVPISFEIKVDEPLNQDLILTLNYSGSARQNSDYTPKPEVTLKKGTNNYNLLIPVVDDSILENNESVTITLSSDQLESSPKATGYIYDNDTPTYVNITVKTKCWASPNPFSPHAKLWTYVTNNSGHDVWLNEPHKGKIKIKNGASNKEIDFQETREHSRSLNEHFEDDKNDFYLPHDSGICKWNLGHDANGEWSTTYVAEAIK</sequence>
<evidence type="ECO:0000313" key="3">
    <source>
        <dbReference type="Proteomes" id="UP000094741"/>
    </source>
</evidence>
<accession>A0A1E5BDK0</accession>
<feature type="signal peptide" evidence="1">
    <location>
        <begin position="1"/>
        <end position="22"/>
    </location>
</feature>
<name>A0A1E5BDK0_9VIBR</name>
<dbReference type="OrthoDB" id="5849113at2"/>
<reference evidence="2 3" key="1">
    <citation type="journal article" date="2012" name="Science">
        <title>Ecological populations of bacteria act as socially cohesive units of antibiotic production and resistance.</title>
        <authorList>
            <person name="Cordero O.X."/>
            <person name="Wildschutte H."/>
            <person name="Kirkup B."/>
            <person name="Proehl S."/>
            <person name="Ngo L."/>
            <person name="Hussain F."/>
            <person name="Le Roux F."/>
            <person name="Mincer T."/>
            <person name="Polz M.F."/>
        </authorList>
    </citation>
    <scope>NUCLEOTIDE SEQUENCE [LARGE SCALE GENOMIC DNA]</scope>
    <source>
        <strain evidence="2 3">ZF-129</strain>
    </source>
</reference>
<dbReference type="STRING" id="1187848.A1QO_09895"/>
<dbReference type="EMBL" id="AJYQ02000105">
    <property type="protein sequence ID" value="OEE33255.1"/>
    <property type="molecule type" value="Genomic_DNA"/>
</dbReference>
<keyword evidence="1" id="KW-0732">Signal</keyword>
<dbReference type="InterPro" id="IPR038081">
    <property type="entry name" value="CalX-like_sf"/>
</dbReference>
<dbReference type="eggNOG" id="COG3345">
    <property type="taxonomic scope" value="Bacteria"/>
</dbReference>
<organism evidence="2 3">
    <name type="scientific">Vibrio genomosp. F10 str. ZF-129</name>
    <dbReference type="NCBI Taxonomy" id="1187848"/>
    <lineage>
        <taxon>Bacteria</taxon>
        <taxon>Pseudomonadati</taxon>
        <taxon>Pseudomonadota</taxon>
        <taxon>Gammaproteobacteria</taxon>
        <taxon>Vibrionales</taxon>
        <taxon>Vibrionaceae</taxon>
        <taxon>Vibrio</taxon>
    </lineage>
</organism>
<dbReference type="Gene3D" id="2.60.40.2030">
    <property type="match status" value="1"/>
</dbReference>
<dbReference type="Proteomes" id="UP000094741">
    <property type="component" value="Unassembled WGS sequence"/>
</dbReference>